<evidence type="ECO:0000256" key="6">
    <source>
        <dbReference type="ARBA" id="ARBA00022842"/>
    </source>
</evidence>
<evidence type="ECO:0000256" key="7">
    <source>
        <dbReference type="ARBA" id="ARBA00022884"/>
    </source>
</evidence>
<feature type="coiled-coil region" evidence="8">
    <location>
        <begin position="233"/>
        <end position="260"/>
    </location>
</feature>
<comment type="caution">
    <text evidence="10">The sequence shown here is derived from an EMBL/GenBank/DDBJ whole genome shotgun (WGS) entry which is preliminary data.</text>
</comment>
<dbReference type="PANTHER" id="PTHR30001">
    <property type="entry name" value="RIBONUCLEASE"/>
    <property type="match status" value="1"/>
</dbReference>
<comment type="cofactor">
    <cofactor evidence="1">
        <name>Mg(2+)</name>
        <dbReference type="ChEBI" id="CHEBI:18420"/>
    </cofactor>
</comment>
<evidence type="ECO:0000259" key="9">
    <source>
        <dbReference type="Pfam" id="PF10150"/>
    </source>
</evidence>
<keyword evidence="4" id="KW-0255">Endonuclease</keyword>
<evidence type="ECO:0000256" key="2">
    <source>
        <dbReference type="ARBA" id="ARBA00022722"/>
    </source>
</evidence>
<dbReference type="GO" id="GO:0005737">
    <property type="term" value="C:cytoplasm"/>
    <property type="evidence" value="ECO:0007669"/>
    <property type="project" value="TreeGrafter"/>
</dbReference>
<keyword evidence="6" id="KW-0460">Magnesium</keyword>
<dbReference type="EMBL" id="JAJEQN010000031">
    <property type="protein sequence ID" value="MCC2222285.1"/>
    <property type="molecule type" value="Genomic_DNA"/>
</dbReference>
<evidence type="ECO:0000313" key="11">
    <source>
        <dbReference type="Proteomes" id="UP001198200"/>
    </source>
</evidence>
<protein>
    <submittedName>
        <fullName evidence="10">Ribonuclease E/G</fullName>
    </submittedName>
</protein>
<accession>A0AAE3E5L7</accession>
<name>A0AAE3E5L7_9FIRM</name>
<keyword evidence="2" id="KW-0540">Nuclease</keyword>
<keyword evidence="5" id="KW-0378">Hydrolase</keyword>
<dbReference type="InterPro" id="IPR004659">
    <property type="entry name" value="RNase_E/G"/>
</dbReference>
<dbReference type="GO" id="GO:0004540">
    <property type="term" value="F:RNA nuclease activity"/>
    <property type="evidence" value="ECO:0007669"/>
    <property type="project" value="InterPro"/>
</dbReference>
<feature type="domain" description="RNA-binding protein AU-1/Ribonuclease E/G" evidence="9">
    <location>
        <begin position="112"/>
        <end position="402"/>
    </location>
</feature>
<evidence type="ECO:0000256" key="3">
    <source>
        <dbReference type="ARBA" id="ARBA00022723"/>
    </source>
</evidence>
<gene>
    <name evidence="10" type="ORF">LKD48_11680</name>
</gene>
<dbReference type="GO" id="GO:0046872">
    <property type="term" value="F:metal ion binding"/>
    <property type="evidence" value="ECO:0007669"/>
    <property type="project" value="UniProtKB-KW"/>
</dbReference>
<evidence type="ECO:0000256" key="5">
    <source>
        <dbReference type="ARBA" id="ARBA00022801"/>
    </source>
</evidence>
<evidence type="ECO:0000256" key="8">
    <source>
        <dbReference type="SAM" id="Coils"/>
    </source>
</evidence>
<dbReference type="InterPro" id="IPR019307">
    <property type="entry name" value="RNA-bd_AU-1/RNase_E/G"/>
</dbReference>
<evidence type="ECO:0000256" key="4">
    <source>
        <dbReference type="ARBA" id="ARBA00022759"/>
    </source>
</evidence>
<keyword evidence="7" id="KW-0694">RNA-binding</keyword>
<keyword evidence="11" id="KW-1185">Reference proteome</keyword>
<organism evidence="10 11">
    <name type="scientific">Anthropogastromicrobium aceti</name>
    <dbReference type="NCBI Taxonomy" id="2981768"/>
    <lineage>
        <taxon>Bacteria</taxon>
        <taxon>Bacillati</taxon>
        <taxon>Bacillota</taxon>
        <taxon>Clostridia</taxon>
        <taxon>Lachnospirales</taxon>
        <taxon>Lachnospiraceae</taxon>
        <taxon>Anthropogastromicrobium</taxon>
    </lineage>
</organism>
<dbReference type="GO" id="GO:0003723">
    <property type="term" value="F:RNA binding"/>
    <property type="evidence" value="ECO:0007669"/>
    <property type="project" value="UniProtKB-KW"/>
</dbReference>
<sequence>MSRRLLSMQGDRVLTALWDDGRIIECSVDERVPAFLGRIYLAKVDHIVPSISGAFLSAGDQKLYYSLKENPLPVAVSCKREGMITQGDEIVVQVTKEALKTKEPGAGSALQIGGRYCVVMMEPAGKQPKTKILLSRKITEATFREKISEEAEALEEVKQLFEAVSLRGFSLSVMVRTNAAEVSSDLVLDEISVCCRQLQTVLSTAAFRSSGSLLWQPLPCYISAIRDTSLNGLESIVCDNEELLNEVKNALDECKGSEGLTYSLYQDSSYPMRKCYNLDTTIEKALKSKVYLSSGAYLIIEQTEALVAIDVNTGKAIASGRKKENQDSYFYRINLEAAKEILYQLRLRNLSGMILVDFINMTDHALEDALMEELSLLARKDPVHTRIVDITALGLVEITRKKIREPLDKQLKIC</sequence>
<dbReference type="Proteomes" id="UP001198200">
    <property type="component" value="Unassembled WGS sequence"/>
</dbReference>
<evidence type="ECO:0000256" key="1">
    <source>
        <dbReference type="ARBA" id="ARBA00001946"/>
    </source>
</evidence>
<dbReference type="GO" id="GO:0004519">
    <property type="term" value="F:endonuclease activity"/>
    <property type="evidence" value="ECO:0007669"/>
    <property type="project" value="UniProtKB-KW"/>
</dbReference>
<dbReference type="GO" id="GO:0006364">
    <property type="term" value="P:rRNA processing"/>
    <property type="evidence" value="ECO:0007669"/>
    <property type="project" value="TreeGrafter"/>
</dbReference>
<keyword evidence="3" id="KW-0479">Metal-binding</keyword>
<dbReference type="Gene3D" id="2.40.50.140">
    <property type="entry name" value="Nucleic acid-binding proteins"/>
    <property type="match status" value="1"/>
</dbReference>
<dbReference type="GO" id="GO:0016787">
    <property type="term" value="F:hydrolase activity"/>
    <property type="evidence" value="ECO:0007669"/>
    <property type="project" value="UniProtKB-KW"/>
</dbReference>
<dbReference type="Pfam" id="PF10150">
    <property type="entry name" value="RNase_E_G"/>
    <property type="match status" value="1"/>
</dbReference>
<dbReference type="RefSeq" id="WP_308732078.1">
    <property type="nucleotide sequence ID" value="NZ_JAJEQN010000031.1"/>
</dbReference>
<reference evidence="10 11" key="1">
    <citation type="submission" date="2021-10" db="EMBL/GenBank/DDBJ databases">
        <title>Anaerobic single-cell dispensing facilitates the cultivation of human gut bacteria.</title>
        <authorList>
            <person name="Afrizal A."/>
        </authorList>
    </citation>
    <scope>NUCLEOTIDE SEQUENCE [LARGE SCALE GENOMIC DNA]</scope>
    <source>
        <strain evidence="10 11">CLA-AA-H224</strain>
    </source>
</reference>
<dbReference type="PANTHER" id="PTHR30001:SF1">
    <property type="entry name" value="RIBONUCLEASE E_G-LIKE PROTEIN, CHLOROPLASTIC"/>
    <property type="match status" value="1"/>
</dbReference>
<proteinExistence type="predicted"/>
<dbReference type="AlphaFoldDB" id="A0AAE3E5L7"/>
<evidence type="ECO:0000313" key="10">
    <source>
        <dbReference type="EMBL" id="MCC2222285.1"/>
    </source>
</evidence>
<keyword evidence="8" id="KW-0175">Coiled coil</keyword>
<dbReference type="InterPro" id="IPR012340">
    <property type="entry name" value="NA-bd_OB-fold"/>
</dbReference>